<evidence type="ECO:0000313" key="3">
    <source>
        <dbReference type="EMBL" id="HIW06665.1"/>
    </source>
</evidence>
<keyword evidence="1" id="KW-0560">Oxidoreductase</keyword>
<evidence type="ECO:0000313" key="4">
    <source>
        <dbReference type="Proteomes" id="UP000823934"/>
    </source>
</evidence>
<dbReference type="Proteomes" id="UP000823934">
    <property type="component" value="Unassembled WGS sequence"/>
</dbReference>
<dbReference type="SUPFAM" id="SSF50475">
    <property type="entry name" value="FMN-binding split barrel"/>
    <property type="match status" value="1"/>
</dbReference>
<dbReference type="SMART" id="SM00903">
    <property type="entry name" value="Flavin_Reduct"/>
    <property type="match status" value="1"/>
</dbReference>
<reference evidence="3" key="1">
    <citation type="journal article" date="2021" name="PeerJ">
        <title>Extensive microbial diversity within the chicken gut microbiome revealed by metagenomics and culture.</title>
        <authorList>
            <person name="Gilroy R."/>
            <person name="Ravi A."/>
            <person name="Getino M."/>
            <person name="Pursley I."/>
            <person name="Horton D.L."/>
            <person name="Alikhan N.F."/>
            <person name="Baker D."/>
            <person name="Gharbi K."/>
            <person name="Hall N."/>
            <person name="Watson M."/>
            <person name="Adriaenssens E.M."/>
            <person name="Foster-Nyarko E."/>
            <person name="Jarju S."/>
            <person name="Secka A."/>
            <person name="Antonio M."/>
            <person name="Oren A."/>
            <person name="Chaudhuri R.R."/>
            <person name="La Ragione R."/>
            <person name="Hildebrand F."/>
            <person name="Pallen M.J."/>
        </authorList>
    </citation>
    <scope>NUCLEOTIDE SEQUENCE</scope>
    <source>
        <strain evidence="3">CHK160-9182</strain>
    </source>
</reference>
<name>A0A9D1TUH0_9GAMM</name>
<organism evidence="3 4">
    <name type="scientific">Candidatus Ignatzschineria merdigallinarum</name>
    <dbReference type="NCBI Taxonomy" id="2838621"/>
    <lineage>
        <taxon>Bacteria</taxon>
        <taxon>Pseudomonadati</taxon>
        <taxon>Pseudomonadota</taxon>
        <taxon>Gammaproteobacteria</taxon>
        <taxon>Cardiobacteriales</taxon>
        <taxon>Ignatzschineriaceae</taxon>
        <taxon>Ignatzschineria</taxon>
    </lineage>
</organism>
<dbReference type="GO" id="GO:0006208">
    <property type="term" value="P:pyrimidine nucleobase catabolic process"/>
    <property type="evidence" value="ECO:0007669"/>
    <property type="project" value="TreeGrafter"/>
</dbReference>
<feature type="domain" description="Flavin reductase like" evidence="2">
    <location>
        <begin position="16"/>
        <end position="163"/>
    </location>
</feature>
<dbReference type="Gene3D" id="2.30.110.10">
    <property type="entry name" value="Electron Transport, Fmn-binding Protein, Chain A"/>
    <property type="match status" value="1"/>
</dbReference>
<dbReference type="InterPro" id="IPR050268">
    <property type="entry name" value="NADH-dep_flavin_reductase"/>
</dbReference>
<dbReference type="AlphaFoldDB" id="A0A9D1TUH0"/>
<evidence type="ECO:0000256" key="1">
    <source>
        <dbReference type="ARBA" id="ARBA00023002"/>
    </source>
</evidence>
<dbReference type="Pfam" id="PF01613">
    <property type="entry name" value="Flavin_Reduct"/>
    <property type="match status" value="1"/>
</dbReference>
<reference evidence="3" key="2">
    <citation type="submission" date="2021-04" db="EMBL/GenBank/DDBJ databases">
        <authorList>
            <person name="Gilroy R."/>
        </authorList>
    </citation>
    <scope>NUCLEOTIDE SEQUENCE</scope>
    <source>
        <strain evidence="3">CHK160-9182</strain>
    </source>
</reference>
<proteinExistence type="predicted"/>
<dbReference type="GO" id="GO:0042602">
    <property type="term" value="F:riboflavin reductase (NADPH) activity"/>
    <property type="evidence" value="ECO:0007669"/>
    <property type="project" value="TreeGrafter"/>
</dbReference>
<dbReference type="EMBL" id="DXHP01000112">
    <property type="protein sequence ID" value="HIW06665.1"/>
    <property type="molecule type" value="Genomic_DNA"/>
</dbReference>
<gene>
    <name evidence="3" type="ORF">H9889_05000</name>
</gene>
<accession>A0A9D1TUH0</accession>
<dbReference type="InterPro" id="IPR012349">
    <property type="entry name" value="Split_barrel_FMN-bd"/>
</dbReference>
<dbReference type="PANTHER" id="PTHR30466:SF1">
    <property type="entry name" value="FMN REDUCTASE (NADH) RUTF"/>
    <property type="match status" value="1"/>
</dbReference>
<dbReference type="InterPro" id="IPR002563">
    <property type="entry name" value="Flavin_Rdtase-like_dom"/>
</dbReference>
<protein>
    <submittedName>
        <fullName evidence="3">Flavin reductase</fullName>
    </submittedName>
</protein>
<evidence type="ECO:0000259" key="2">
    <source>
        <dbReference type="SMART" id="SM00903"/>
    </source>
</evidence>
<comment type="caution">
    <text evidence="3">The sequence shown here is derived from an EMBL/GenBank/DDBJ whole genome shotgun (WGS) entry which is preliminary data.</text>
</comment>
<sequence>MDDVHQDIKKIFRDAMATLGAGVNVITTNGVAGKCGLTATAVVSITDTPPTMMVSINRNSATNETFKANSRMAVNILNADQQLAAEYFGGMHQVTMEERFAAFNFIEGKGKLPILQGAIANLEGSIVATHEVGTHTLFILELDSMEMADTGDALVYFNRSFHQLPRDKKA</sequence>
<dbReference type="PANTHER" id="PTHR30466">
    <property type="entry name" value="FLAVIN REDUCTASE"/>
    <property type="match status" value="1"/>
</dbReference>
<dbReference type="GO" id="GO:0010181">
    <property type="term" value="F:FMN binding"/>
    <property type="evidence" value="ECO:0007669"/>
    <property type="project" value="InterPro"/>
</dbReference>